<dbReference type="CDD" id="cd06225">
    <property type="entry name" value="HAMP"/>
    <property type="match status" value="1"/>
</dbReference>
<keyword evidence="8 10" id="KW-0472">Membrane</keyword>
<evidence type="ECO:0000259" key="11">
    <source>
        <dbReference type="PROSITE" id="PS50109"/>
    </source>
</evidence>
<reference evidence="13" key="1">
    <citation type="submission" date="2020-10" db="EMBL/GenBank/DDBJ databases">
        <authorList>
            <person name="Castelo-Branco R."/>
            <person name="Eusebio N."/>
            <person name="Adriana R."/>
            <person name="Vieira A."/>
            <person name="Brugerolle De Fraissinette N."/>
            <person name="Rezende De Castro R."/>
            <person name="Schneider M.P."/>
            <person name="Vasconcelos V."/>
            <person name="Leao P.N."/>
        </authorList>
    </citation>
    <scope>NUCLEOTIDE SEQUENCE</scope>
    <source>
        <strain evidence="13">LEGE 07310</strain>
    </source>
</reference>
<accession>A0A8J7AJY8</accession>
<dbReference type="InterPro" id="IPR036097">
    <property type="entry name" value="HisK_dim/P_sf"/>
</dbReference>
<dbReference type="InterPro" id="IPR036890">
    <property type="entry name" value="HATPase_C_sf"/>
</dbReference>
<dbReference type="Pfam" id="PF00672">
    <property type="entry name" value="HAMP"/>
    <property type="match status" value="1"/>
</dbReference>
<dbReference type="PROSITE" id="PS50885">
    <property type="entry name" value="HAMP"/>
    <property type="match status" value="1"/>
</dbReference>
<evidence type="ECO:0000256" key="10">
    <source>
        <dbReference type="SAM" id="Phobius"/>
    </source>
</evidence>
<feature type="transmembrane region" description="Helical" evidence="10">
    <location>
        <begin position="69"/>
        <end position="89"/>
    </location>
</feature>
<evidence type="ECO:0000256" key="1">
    <source>
        <dbReference type="ARBA" id="ARBA00000085"/>
    </source>
</evidence>
<evidence type="ECO:0000256" key="2">
    <source>
        <dbReference type="ARBA" id="ARBA00004370"/>
    </source>
</evidence>
<gene>
    <name evidence="13" type="ORF">IQ241_24930</name>
</gene>
<dbReference type="SUPFAM" id="SSF55874">
    <property type="entry name" value="ATPase domain of HSP90 chaperone/DNA topoisomerase II/histidine kinase"/>
    <property type="match status" value="1"/>
</dbReference>
<evidence type="ECO:0000256" key="9">
    <source>
        <dbReference type="SAM" id="MobiDB-lite"/>
    </source>
</evidence>
<dbReference type="InterPro" id="IPR050736">
    <property type="entry name" value="Sensor_HK_Regulatory"/>
</dbReference>
<organism evidence="13 14">
    <name type="scientific">Vasconcelosia minhoensis LEGE 07310</name>
    <dbReference type="NCBI Taxonomy" id="915328"/>
    <lineage>
        <taxon>Bacteria</taxon>
        <taxon>Bacillati</taxon>
        <taxon>Cyanobacteriota</taxon>
        <taxon>Cyanophyceae</taxon>
        <taxon>Nodosilineales</taxon>
        <taxon>Cymatolegaceae</taxon>
        <taxon>Vasconcelosia</taxon>
        <taxon>Vasconcelosia minhoensis</taxon>
    </lineage>
</organism>
<dbReference type="SMART" id="SM00387">
    <property type="entry name" value="HATPase_c"/>
    <property type="match status" value="1"/>
</dbReference>
<dbReference type="PANTHER" id="PTHR43711:SF1">
    <property type="entry name" value="HISTIDINE KINASE 1"/>
    <property type="match status" value="1"/>
</dbReference>
<dbReference type="InterPro" id="IPR003594">
    <property type="entry name" value="HATPase_dom"/>
</dbReference>
<dbReference type="InterPro" id="IPR004358">
    <property type="entry name" value="Sig_transdc_His_kin-like_C"/>
</dbReference>
<name>A0A8J7AJY8_9CYAN</name>
<evidence type="ECO:0000313" key="14">
    <source>
        <dbReference type="Proteomes" id="UP000636505"/>
    </source>
</evidence>
<sequence>MAKLDLRNRLLLSHLTVLAIAVIALAGVSRLYTPRYFVVTLERMEGQGLRSKQIRGQLMEGFEDAWARGMVWSILLGGVAATSASYFLSQRMIRPLLRMEAITRNFASGDLSTRVPPLEIPEFNRLAHSFNRMAADLEGVEQRRRELVSDLTHELRTPLTIVRGYLEGLADGTVEPSPEAYARLIHETGRLQRLINDLQELSKLEAGYLPVQLQPLSLAPLLQQVVRRFADQLSETGPLQLKLDLTSQLPPVYADPERVEQILVNLLSNALRYTAAGQVTVTAEDTPTAVWVTVTDTGIGIDPVDLPHVFERFWRADPSRDRASGGTGIGLAICQRLVELQNGQIEVDSQPGQGSQFRFSLPKLTKNP</sequence>
<dbReference type="EMBL" id="JADEXG010000128">
    <property type="protein sequence ID" value="MBE9080486.1"/>
    <property type="molecule type" value="Genomic_DNA"/>
</dbReference>
<evidence type="ECO:0000256" key="6">
    <source>
        <dbReference type="ARBA" id="ARBA00022777"/>
    </source>
</evidence>
<keyword evidence="7" id="KW-0902">Two-component regulatory system</keyword>
<dbReference type="FunFam" id="1.10.287.130:FF:000001">
    <property type="entry name" value="Two-component sensor histidine kinase"/>
    <property type="match status" value="1"/>
</dbReference>
<evidence type="ECO:0000313" key="13">
    <source>
        <dbReference type="EMBL" id="MBE9080486.1"/>
    </source>
</evidence>
<keyword evidence="14" id="KW-1185">Reference proteome</keyword>
<dbReference type="CDD" id="cd16922">
    <property type="entry name" value="HATPase_EvgS-ArcB-TorS-like"/>
    <property type="match status" value="1"/>
</dbReference>
<comment type="subcellular location">
    <subcellularLocation>
        <location evidence="2">Membrane</location>
    </subcellularLocation>
</comment>
<dbReference type="PROSITE" id="PS50109">
    <property type="entry name" value="HIS_KIN"/>
    <property type="match status" value="1"/>
</dbReference>
<evidence type="ECO:0000259" key="12">
    <source>
        <dbReference type="PROSITE" id="PS50885"/>
    </source>
</evidence>
<dbReference type="EC" id="2.7.13.3" evidence="3"/>
<feature type="domain" description="HAMP" evidence="12">
    <location>
        <begin position="90"/>
        <end position="142"/>
    </location>
</feature>
<proteinExistence type="predicted"/>
<comment type="catalytic activity">
    <reaction evidence="1">
        <text>ATP + protein L-histidine = ADP + protein N-phospho-L-histidine.</text>
        <dbReference type="EC" id="2.7.13.3"/>
    </reaction>
</comment>
<dbReference type="Gene3D" id="3.30.565.10">
    <property type="entry name" value="Histidine kinase-like ATPase, C-terminal domain"/>
    <property type="match status" value="1"/>
</dbReference>
<keyword evidence="5" id="KW-0808">Transferase</keyword>
<evidence type="ECO:0000256" key="3">
    <source>
        <dbReference type="ARBA" id="ARBA00012438"/>
    </source>
</evidence>
<keyword evidence="6" id="KW-0418">Kinase</keyword>
<dbReference type="InterPro" id="IPR003660">
    <property type="entry name" value="HAMP_dom"/>
</dbReference>
<dbReference type="RefSeq" id="WP_193912469.1">
    <property type="nucleotide sequence ID" value="NZ_JADEXG010000128.1"/>
</dbReference>
<dbReference type="AlphaFoldDB" id="A0A8J7AJY8"/>
<evidence type="ECO:0000256" key="4">
    <source>
        <dbReference type="ARBA" id="ARBA00022553"/>
    </source>
</evidence>
<dbReference type="SUPFAM" id="SSF47384">
    <property type="entry name" value="Homodimeric domain of signal transducing histidine kinase"/>
    <property type="match status" value="1"/>
</dbReference>
<feature type="region of interest" description="Disordered" evidence="9">
    <location>
        <begin position="349"/>
        <end position="368"/>
    </location>
</feature>
<keyword evidence="10" id="KW-0812">Transmembrane</keyword>
<keyword evidence="10" id="KW-1133">Transmembrane helix</keyword>
<dbReference type="FunFam" id="3.30.565.10:FF:000006">
    <property type="entry name" value="Sensor histidine kinase WalK"/>
    <property type="match status" value="1"/>
</dbReference>
<dbReference type="SUPFAM" id="SSF158472">
    <property type="entry name" value="HAMP domain-like"/>
    <property type="match status" value="1"/>
</dbReference>
<dbReference type="GO" id="GO:0000155">
    <property type="term" value="F:phosphorelay sensor kinase activity"/>
    <property type="evidence" value="ECO:0007669"/>
    <property type="project" value="InterPro"/>
</dbReference>
<evidence type="ECO:0000256" key="5">
    <source>
        <dbReference type="ARBA" id="ARBA00022679"/>
    </source>
</evidence>
<evidence type="ECO:0000256" key="8">
    <source>
        <dbReference type="ARBA" id="ARBA00023136"/>
    </source>
</evidence>
<dbReference type="Gene3D" id="6.10.340.10">
    <property type="match status" value="1"/>
</dbReference>
<dbReference type="InterPro" id="IPR005467">
    <property type="entry name" value="His_kinase_dom"/>
</dbReference>
<dbReference type="PRINTS" id="PR00344">
    <property type="entry name" value="BCTRLSENSOR"/>
</dbReference>
<dbReference type="CDD" id="cd00082">
    <property type="entry name" value="HisKA"/>
    <property type="match status" value="1"/>
</dbReference>
<dbReference type="GO" id="GO:0016020">
    <property type="term" value="C:membrane"/>
    <property type="evidence" value="ECO:0007669"/>
    <property type="project" value="UniProtKB-SubCell"/>
</dbReference>
<evidence type="ECO:0000256" key="7">
    <source>
        <dbReference type="ARBA" id="ARBA00023012"/>
    </source>
</evidence>
<dbReference type="SMART" id="SM00304">
    <property type="entry name" value="HAMP"/>
    <property type="match status" value="1"/>
</dbReference>
<dbReference type="InterPro" id="IPR003661">
    <property type="entry name" value="HisK_dim/P_dom"/>
</dbReference>
<dbReference type="Gene3D" id="1.10.287.130">
    <property type="match status" value="1"/>
</dbReference>
<comment type="caution">
    <text evidence="13">The sequence shown here is derived from an EMBL/GenBank/DDBJ whole genome shotgun (WGS) entry which is preliminary data.</text>
</comment>
<protein>
    <recommendedName>
        <fullName evidence="3">histidine kinase</fullName>
        <ecNumber evidence="3">2.7.13.3</ecNumber>
    </recommendedName>
</protein>
<dbReference type="SMART" id="SM00388">
    <property type="entry name" value="HisKA"/>
    <property type="match status" value="1"/>
</dbReference>
<dbReference type="Proteomes" id="UP000636505">
    <property type="component" value="Unassembled WGS sequence"/>
</dbReference>
<dbReference type="PANTHER" id="PTHR43711">
    <property type="entry name" value="TWO-COMPONENT HISTIDINE KINASE"/>
    <property type="match status" value="1"/>
</dbReference>
<feature type="domain" description="Histidine kinase" evidence="11">
    <location>
        <begin position="150"/>
        <end position="365"/>
    </location>
</feature>
<keyword evidence="4" id="KW-0597">Phosphoprotein</keyword>
<dbReference type="Pfam" id="PF02518">
    <property type="entry name" value="HATPase_c"/>
    <property type="match status" value="1"/>
</dbReference>
<dbReference type="Pfam" id="PF00512">
    <property type="entry name" value="HisKA"/>
    <property type="match status" value="1"/>
</dbReference>